<protein>
    <submittedName>
        <fullName evidence="1">2OG-Fe(II) oxygenase</fullName>
    </submittedName>
</protein>
<dbReference type="InterPro" id="IPR012668">
    <property type="entry name" value="CHP02466"/>
</dbReference>
<dbReference type="InterPro" id="IPR011990">
    <property type="entry name" value="TPR-like_helical_dom_sf"/>
</dbReference>
<organism evidence="1 2">
    <name type="scientific">Parerythrobacter lacustris</name>
    <dbReference type="NCBI Taxonomy" id="2969984"/>
    <lineage>
        <taxon>Bacteria</taxon>
        <taxon>Pseudomonadati</taxon>
        <taxon>Pseudomonadota</taxon>
        <taxon>Alphaproteobacteria</taxon>
        <taxon>Sphingomonadales</taxon>
        <taxon>Erythrobacteraceae</taxon>
        <taxon>Parerythrobacter</taxon>
    </lineage>
</organism>
<proteinExistence type="predicted"/>
<dbReference type="Gene3D" id="1.25.40.10">
    <property type="entry name" value="Tetratricopeptide repeat domain"/>
    <property type="match status" value="1"/>
</dbReference>
<keyword evidence="2" id="KW-1185">Reference proteome</keyword>
<dbReference type="RefSeq" id="WP_257596145.1">
    <property type="nucleotide sequence ID" value="NZ_JANKHH010000005.1"/>
</dbReference>
<gene>
    <name evidence="1" type="ORF">NSO95_10330</name>
</gene>
<sequence length="453" mass="49074">MRAAVAQETVPTLVAQAQAAYAAQDMATACAAIDAAVAQAPDHPALSFMRAQFHWEGWFDAVPLFERAAQLNPGNPDIVRNFALALASEGQGGRATRLLEGILARSSGWVEGHNTLATLRTTAGEDDPLRSFAEAVQCEPGNAALIQAWFHKVVAGKDWEEARKILAHGKFPLLRLWLDCESGAANADPEIFAAHAGSNDPGLALLQVRHALRHGDPARALVLAEAQLGTSHEGQFWPYLDLCWRLMGDDRADWLEGNFTNAIDLELPQATLAELATFLRGLHRMSAPYPEQSVRGGTQTERNLLLHHDPLVMALRRKIEAVVEQWRDGLPQGASHLLLSRKPADIRFSGSWSVRLAGGGHHSAHTHPQGWASSALYIVVPPETGRDHAGELALGMPPPELGLGLGPTQYITPKPGRLALFPSTTWHGTVPFEGEERLTMAFDVAPQMTGSTK</sequence>
<comment type="caution">
    <text evidence="1">The sequence shown here is derived from an EMBL/GenBank/DDBJ whole genome shotgun (WGS) entry which is preliminary data.</text>
</comment>
<dbReference type="Gene3D" id="2.60.120.620">
    <property type="entry name" value="q2cbj1_9rhob like domain"/>
    <property type="match status" value="1"/>
</dbReference>
<evidence type="ECO:0000313" key="2">
    <source>
        <dbReference type="Proteomes" id="UP001206067"/>
    </source>
</evidence>
<name>A0ABT1XRV3_9SPHN</name>
<dbReference type="SUPFAM" id="SSF48452">
    <property type="entry name" value="TPR-like"/>
    <property type="match status" value="1"/>
</dbReference>
<dbReference type="Pfam" id="PF13759">
    <property type="entry name" value="2OG-FeII_Oxy_5"/>
    <property type="match status" value="1"/>
</dbReference>
<reference evidence="1 2" key="1">
    <citation type="submission" date="2022-08" db="EMBL/GenBank/DDBJ databases">
        <title>Polyphasic taxonomy analysis of Qipengyuania sp.RS5-5.</title>
        <authorList>
            <person name="Xamxidin M."/>
            <person name="Wu M."/>
        </authorList>
    </citation>
    <scope>NUCLEOTIDE SEQUENCE [LARGE SCALE GENOMIC DNA]</scope>
    <source>
        <strain evidence="1 2">RS5-5</strain>
    </source>
</reference>
<dbReference type="Proteomes" id="UP001206067">
    <property type="component" value="Unassembled WGS sequence"/>
</dbReference>
<evidence type="ECO:0000313" key="1">
    <source>
        <dbReference type="EMBL" id="MCR2834342.1"/>
    </source>
</evidence>
<dbReference type="EMBL" id="JANKHH010000005">
    <property type="protein sequence ID" value="MCR2834342.1"/>
    <property type="molecule type" value="Genomic_DNA"/>
</dbReference>
<accession>A0ABT1XRV3</accession>